<evidence type="ECO:0000259" key="1">
    <source>
        <dbReference type="Pfam" id="PF00561"/>
    </source>
</evidence>
<name>A0A2K8P1X8_9MOLU</name>
<dbReference type="AlphaFoldDB" id="A0A2K8P1X8"/>
<dbReference type="PANTHER" id="PTHR43358">
    <property type="entry name" value="ALPHA/BETA-HYDROLASE"/>
    <property type="match status" value="1"/>
</dbReference>
<dbReference type="Pfam" id="PF00561">
    <property type="entry name" value="Abhydrolase_1"/>
    <property type="match status" value="1"/>
</dbReference>
<sequence length="366" mass="43181">MKKKRNIFKKINIFFQHFYKYMETPFSLGNNKSHIYMYPELRKMNKIMSNFYRHKDLQIIAFDNLVPFKFETEDGVVIDAMEYITDPKSDKWIISSHWFAGNKYWALYWAKPFIVLGYNILVYDFRNHGASEKSDVTMGLKESYDLLGAMNWLKNNKKYKTLGLMGVSMGAFTTNYVLAKHHDKLADYKVKFAISDVTYGSISTLLAHVRNTRFKHSLWKKSTIKVVNAIIKSQSEVTNCDWRDIDIFKYYEKENVPAKVPTFFSAGANDKVVPFADTYRIFVLRSQKNHDDEILVYDWSAHTLALKSHHNKQIYHWLKFENKIIKNDIATKKALEFFGISEEFMKKNPEEKKEIYTLHFNSSESK</sequence>
<keyword evidence="3" id="KW-1185">Reference proteome</keyword>
<gene>
    <name evidence="2" type="ORF">ESOMN_v1c06290</name>
</gene>
<dbReference type="EMBL" id="CP024965">
    <property type="protein sequence ID" value="ATZ19011.1"/>
    <property type="molecule type" value="Genomic_DNA"/>
</dbReference>
<reference evidence="2 3" key="1">
    <citation type="submission" date="2017-11" db="EMBL/GenBank/DDBJ databases">
        <title>Genome sequence of Entomoplasma somnilux PYAN-1 (ATCC 49194).</title>
        <authorList>
            <person name="Lo W.-S."/>
            <person name="Gasparich G.E."/>
            <person name="Kuo C.-H."/>
        </authorList>
    </citation>
    <scope>NUCLEOTIDE SEQUENCE [LARGE SCALE GENOMIC DNA]</scope>
    <source>
        <strain evidence="2 3">PYAN-1</strain>
    </source>
</reference>
<dbReference type="SUPFAM" id="SSF53474">
    <property type="entry name" value="alpha/beta-Hydrolases"/>
    <property type="match status" value="1"/>
</dbReference>
<dbReference type="GO" id="GO:0016787">
    <property type="term" value="F:hydrolase activity"/>
    <property type="evidence" value="ECO:0007669"/>
    <property type="project" value="UniProtKB-KW"/>
</dbReference>
<evidence type="ECO:0000313" key="3">
    <source>
        <dbReference type="Proteomes" id="UP000232230"/>
    </source>
</evidence>
<proteinExistence type="predicted"/>
<organism evidence="2 3">
    <name type="scientific">Williamsoniiplasma somnilux</name>
    <dbReference type="NCBI Taxonomy" id="215578"/>
    <lineage>
        <taxon>Bacteria</taxon>
        <taxon>Bacillati</taxon>
        <taxon>Mycoplasmatota</taxon>
        <taxon>Mollicutes</taxon>
        <taxon>Entomoplasmatales</taxon>
        <taxon>Williamsoniiplasma</taxon>
    </lineage>
</organism>
<feature type="domain" description="AB hydrolase-1" evidence="1">
    <location>
        <begin position="109"/>
        <end position="185"/>
    </location>
</feature>
<dbReference type="RefSeq" id="WP_024863525.1">
    <property type="nucleotide sequence ID" value="NZ_CP024965.1"/>
</dbReference>
<evidence type="ECO:0000313" key="2">
    <source>
        <dbReference type="EMBL" id="ATZ19011.1"/>
    </source>
</evidence>
<dbReference type="Gene3D" id="3.40.50.1820">
    <property type="entry name" value="alpha/beta hydrolase"/>
    <property type="match status" value="1"/>
</dbReference>
<accession>A0A2K8P1X8</accession>
<dbReference type="InterPro" id="IPR052920">
    <property type="entry name" value="DNA-binding_regulatory"/>
</dbReference>
<dbReference type="KEGG" id="esx:ESOMN_v1c06290"/>
<dbReference type="InterPro" id="IPR000073">
    <property type="entry name" value="AB_hydrolase_1"/>
</dbReference>
<dbReference type="Proteomes" id="UP000232230">
    <property type="component" value="Chromosome"/>
</dbReference>
<dbReference type="PANTHER" id="PTHR43358:SF4">
    <property type="entry name" value="ALPHA_BETA HYDROLASE FOLD-1 DOMAIN-CONTAINING PROTEIN"/>
    <property type="match status" value="1"/>
</dbReference>
<protein>
    <submittedName>
        <fullName evidence="2">Alpha/beta hydrolase</fullName>
    </submittedName>
</protein>
<dbReference type="InterPro" id="IPR029058">
    <property type="entry name" value="AB_hydrolase_fold"/>
</dbReference>
<keyword evidence="2" id="KW-0378">Hydrolase</keyword>